<organism evidence="3 4">
    <name type="scientific">Crassostrea virginica</name>
    <name type="common">Eastern oyster</name>
    <dbReference type="NCBI Taxonomy" id="6565"/>
    <lineage>
        <taxon>Eukaryota</taxon>
        <taxon>Metazoa</taxon>
        <taxon>Spiralia</taxon>
        <taxon>Lophotrochozoa</taxon>
        <taxon>Mollusca</taxon>
        <taxon>Bivalvia</taxon>
        <taxon>Autobranchia</taxon>
        <taxon>Pteriomorphia</taxon>
        <taxon>Ostreida</taxon>
        <taxon>Ostreoidea</taxon>
        <taxon>Ostreidae</taxon>
        <taxon>Crassostrea</taxon>
    </lineage>
</organism>
<dbReference type="GO" id="GO:0005524">
    <property type="term" value="F:ATP binding"/>
    <property type="evidence" value="ECO:0007669"/>
    <property type="project" value="InterPro"/>
</dbReference>
<name>A0A8B8ADI6_CRAVI</name>
<dbReference type="GO" id="GO:0005216">
    <property type="term" value="F:monoatomic ion channel activity"/>
    <property type="evidence" value="ECO:0007669"/>
    <property type="project" value="InterPro"/>
</dbReference>
<gene>
    <name evidence="4" type="primary">LOC111100745</name>
</gene>
<evidence type="ECO:0000256" key="1">
    <source>
        <dbReference type="SAM" id="MobiDB-lite"/>
    </source>
</evidence>
<dbReference type="GO" id="GO:0001614">
    <property type="term" value="F:purinergic nucleotide receptor activity"/>
    <property type="evidence" value="ECO:0007669"/>
    <property type="project" value="InterPro"/>
</dbReference>
<feature type="compositionally biased region" description="Polar residues" evidence="1">
    <location>
        <begin position="1"/>
        <end position="10"/>
    </location>
</feature>
<dbReference type="PANTHER" id="PTHR36981:SF3">
    <property type="entry name" value="UBIQUITIN-LIKE PROTEASE FAMILY PROFILE DOMAIN-CONTAINING PROTEIN"/>
    <property type="match status" value="1"/>
</dbReference>
<feature type="domain" description="P2X purinoreceptor 7 intracellular" evidence="2">
    <location>
        <begin position="88"/>
        <end position="251"/>
    </location>
</feature>
<protein>
    <submittedName>
        <fullName evidence="4">P2X purinoceptor 7-like</fullName>
    </submittedName>
</protein>
<accession>A0A8B8ADI6</accession>
<evidence type="ECO:0000313" key="3">
    <source>
        <dbReference type="Proteomes" id="UP000694844"/>
    </source>
</evidence>
<proteinExistence type="predicted"/>
<dbReference type="InterPro" id="IPR046815">
    <property type="entry name" value="P2RX7_C"/>
</dbReference>
<dbReference type="PANTHER" id="PTHR36981">
    <property type="entry name" value="ZGC:195170"/>
    <property type="match status" value="1"/>
</dbReference>
<feature type="compositionally biased region" description="Basic residues" evidence="1">
    <location>
        <begin position="41"/>
        <end position="58"/>
    </location>
</feature>
<dbReference type="AlphaFoldDB" id="A0A8B8ADI6"/>
<evidence type="ECO:0000259" key="2">
    <source>
        <dbReference type="Pfam" id="PF20478"/>
    </source>
</evidence>
<dbReference type="RefSeq" id="XP_022288548.1">
    <property type="nucleotide sequence ID" value="XM_022432840.1"/>
</dbReference>
<dbReference type="GO" id="GO:0016020">
    <property type="term" value="C:membrane"/>
    <property type="evidence" value="ECO:0007669"/>
    <property type="project" value="InterPro"/>
</dbReference>
<evidence type="ECO:0000313" key="4">
    <source>
        <dbReference type="RefSeq" id="XP_022288548.1"/>
    </source>
</evidence>
<dbReference type="InterPro" id="IPR003050">
    <property type="entry name" value="P2X7_purinoceptor"/>
</dbReference>
<reference evidence="3" key="1">
    <citation type="submission" date="2024-06" db="UniProtKB">
        <authorList>
            <consortium name="RefSeq"/>
        </authorList>
    </citation>
    <scope>NUCLEOTIDE SEQUENCE [LARGE SCALE GENOMIC DNA]</scope>
</reference>
<reference evidence="4" key="2">
    <citation type="submission" date="2025-08" db="UniProtKB">
        <authorList>
            <consortium name="RefSeq"/>
        </authorList>
    </citation>
    <scope>IDENTIFICATION</scope>
    <source>
        <tissue evidence="4">Whole sample</tissue>
    </source>
</reference>
<dbReference type="KEGG" id="cvn:111100745"/>
<keyword evidence="3" id="KW-1185">Reference proteome</keyword>
<feature type="region of interest" description="Disordered" evidence="1">
    <location>
        <begin position="1"/>
        <end position="75"/>
    </location>
</feature>
<dbReference type="GeneID" id="111100745"/>
<dbReference type="OrthoDB" id="6019874at2759"/>
<dbReference type="PRINTS" id="PR01314">
    <property type="entry name" value="P2X7RECEPTOR"/>
</dbReference>
<dbReference type="Pfam" id="PF20478">
    <property type="entry name" value="P2RX7_C"/>
    <property type="match status" value="1"/>
</dbReference>
<sequence>MEEEISSSGTSSPERRLRPRMLRRVERESDTSSTSSPVRHGTVRGRGRGRPAGRRGTRAGRGGGRSQRSRSEHRGDVAVAALQERQRNLQARIEEMTDAERRDLLLKTGEKHPSLLMHLIDQEAPQGGFHPLPGGETPSWCSCLMCRDMPTQTERICCGRLPNQCQSQLPDFQLLILDELVLTLAQMYRQDVLALPQDEDYNKGKRHAAYRQFILWHHGRLGVGVRRIIPSCCVWAIRDKFPDQYGQYIGFIPSRIG</sequence>
<dbReference type="Proteomes" id="UP000694844">
    <property type="component" value="Chromosome 1"/>
</dbReference>